<reference evidence="3" key="1">
    <citation type="submission" date="2018-11" db="EMBL/GenBank/DDBJ databases">
        <title>Proposal to divide the Flavobacteriaceae and reorganize its genera based on Amino Acid Identity values calculated from whole genome sequences.</title>
        <authorList>
            <person name="Nicholson A.C."/>
            <person name="Gulvik C.A."/>
            <person name="Whitney A.M."/>
            <person name="Humrighouse B.W."/>
            <person name="Bell M."/>
            <person name="Holmes B."/>
            <person name="Steigerwalt A.G."/>
            <person name="Villarma A."/>
            <person name="Sheth M."/>
            <person name="Batra D."/>
            <person name="Pryor J."/>
            <person name="Bernardet J.-F."/>
            <person name="Hugo C."/>
            <person name="Kampfer P."/>
            <person name="Newman J."/>
            <person name="McQuiston J.R."/>
        </authorList>
    </citation>
    <scope>NUCLEOTIDE SEQUENCE [LARGE SCALE GENOMIC DNA]</scope>
    <source>
        <strain evidence="3">G0229</strain>
    </source>
</reference>
<evidence type="ECO:0000313" key="2">
    <source>
        <dbReference type="EMBL" id="AZB25034.1"/>
    </source>
</evidence>
<protein>
    <submittedName>
        <fullName evidence="2">Uncharacterized protein</fullName>
    </submittedName>
</protein>
<keyword evidence="3" id="KW-1185">Reference proteome</keyword>
<proteinExistence type="predicted"/>
<keyword evidence="1" id="KW-1133">Transmembrane helix</keyword>
<keyword evidence="1" id="KW-0472">Membrane</keyword>
<gene>
    <name evidence="2" type="ORF">EG339_10765</name>
</gene>
<sequence length="189" mass="22307">MQTQYRIANFKVLLLSMLAMGILVVVLIYFAQTFSYTVNQTYFLIFGLSLLTFMMVYINLKFSKLVSFEIINNNINIIEDNKKVGINKDDVIDYNFYLLTHKTMGYLLRINTKNKEYFYWIVWVNLQKITEEEINNIKNLQKDISEVLITKKLKRGIDYSLIFLSWLPFILLALGLLTLVLGMFYIFSL</sequence>
<organism evidence="2 3">
    <name type="scientific">Chryseobacterium bernardetii</name>
    <dbReference type="NCBI Taxonomy" id="1241978"/>
    <lineage>
        <taxon>Bacteria</taxon>
        <taxon>Pseudomonadati</taxon>
        <taxon>Bacteroidota</taxon>
        <taxon>Flavobacteriia</taxon>
        <taxon>Flavobacteriales</taxon>
        <taxon>Weeksellaceae</taxon>
        <taxon>Chryseobacterium group</taxon>
        <taxon>Chryseobacterium</taxon>
    </lineage>
</organism>
<evidence type="ECO:0000313" key="3">
    <source>
        <dbReference type="Proteomes" id="UP000271193"/>
    </source>
</evidence>
<accession>A0A3G6TFM6</accession>
<evidence type="ECO:0000256" key="1">
    <source>
        <dbReference type="SAM" id="Phobius"/>
    </source>
</evidence>
<dbReference type="KEGG" id="cben:EG339_10765"/>
<dbReference type="GeneID" id="99065292"/>
<dbReference type="Proteomes" id="UP000271193">
    <property type="component" value="Chromosome"/>
</dbReference>
<keyword evidence="1" id="KW-0812">Transmembrane</keyword>
<dbReference type="AlphaFoldDB" id="A0A3G6TFM6"/>
<feature type="transmembrane region" description="Helical" evidence="1">
    <location>
        <begin position="161"/>
        <end position="187"/>
    </location>
</feature>
<dbReference type="RefSeq" id="WP_123870175.1">
    <property type="nucleotide sequence ID" value="NZ_CP033932.1"/>
</dbReference>
<name>A0A3G6TFM6_9FLAO</name>
<dbReference type="EMBL" id="CP033932">
    <property type="protein sequence ID" value="AZB25034.1"/>
    <property type="molecule type" value="Genomic_DNA"/>
</dbReference>
<feature type="transmembrane region" description="Helical" evidence="1">
    <location>
        <begin position="42"/>
        <end position="60"/>
    </location>
</feature>
<feature type="transmembrane region" description="Helical" evidence="1">
    <location>
        <begin position="12"/>
        <end position="30"/>
    </location>
</feature>